<gene>
    <name evidence="1" type="ORF">NCTC4824_02092</name>
</gene>
<dbReference type="KEGG" id="blen:NCTC4824_02092"/>
<evidence type="ECO:0000313" key="2">
    <source>
        <dbReference type="Proteomes" id="UP000249134"/>
    </source>
</evidence>
<sequence>MFQDFEVKPMFEGQTHERHQFTLNIEGHSYQGIYHEEEIQWFHPHPQNTLEEDIFTGVESKVSDLMANQVQSFEVKPMFEGQVHERQQFTLNVDGDNYQGIFHDGEIQWFHPLPKNKLEEDVLEDIELNVSDLIKD</sequence>
<reference evidence="1 2" key="1">
    <citation type="submission" date="2018-06" db="EMBL/GenBank/DDBJ databases">
        <authorList>
            <consortium name="Pathogen Informatics"/>
            <person name="Doyle S."/>
        </authorList>
    </citation>
    <scope>NUCLEOTIDE SEQUENCE [LARGE SCALE GENOMIC DNA]</scope>
    <source>
        <strain evidence="1 2">NCTC4824</strain>
    </source>
</reference>
<dbReference type="RefSeq" id="WP_066138156.1">
    <property type="nucleotide sequence ID" value="NZ_CBCSGM010000001.1"/>
</dbReference>
<accession>A0A2X4WCH9</accession>
<dbReference type="Pfam" id="PF17277">
    <property type="entry name" value="DUF5342"/>
    <property type="match status" value="1"/>
</dbReference>
<evidence type="ECO:0000313" key="1">
    <source>
        <dbReference type="EMBL" id="SQI57598.1"/>
    </source>
</evidence>
<proteinExistence type="predicted"/>
<dbReference type="InterPro" id="IPR017263">
    <property type="entry name" value="UCP037692"/>
</dbReference>
<organism evidence="1 2">
    <name type="scientific">Lederbergia lenta</name>
    <name type="common">Bacillus lentus</name>
    <dbReference type="NCBI Taxonomy" id="1467"/>
    <lineage>
        <taxon>Bacteria</taxon>
        <taxon>Bacillati</taxon>
        <taxon>Bacillota</taxon>
        <taxon>Bacilli</taxon>
        <taxon>Bacillales</taxon>
        <taxon>Bacillaceae</taxon>
        <taxon>Lederbergia</taxon>
    </lineage>
</organism>
<keyword evidence="2" id="KW-1185">Reference proteome</keyword>
<dbReference type="Proteomes" id="UP000249134">
    <property type="component" value="Chromosome 1"/>
</dbReference>
<dbReference type="AlphaFoldDB" id="A0A2X4WCH9"/>
<dbReference type="EMBL" id="LS483476">
    <property type="protein sequence ID" value="SQI57598.1"/>
    <property type="molecule type" value="Genomic_DNA"/>
</dbReference>
<name>A0A2X4WCH9_LEDLE</name>
<protein>
    <submittedName>
        <fullName evidence="1">Uncharacterized protein</fullName>
    </submittedName>
</protein>